<keyword evidence="2 3" id="KW-0472">Membrane</keyword>
<name>A0A6J5Y1T2_PRUAR</name>
<dbReference type="EMBL" id="CAEKDK010000007">
    <property type="protein sequence ID" value="CAB4287055.1"/>
    <property type="molecule type" value="Genomic_DNA"/>
</dbReference>
<sequence>MDSNRTAQRSATMPLLPVSYNPSISNPHMSMSITSRFTVKLVLLHRILLFVLGIVTLLCVAMATSLVPQPLKIKLNSLFMSKINVSNTKLVANFDVAFTIENPNLVSWIWFDRIDGSISYKDNALVTYSLDPFILGLKEHRMMRVKISVNGLQEDQPVVKERVLEEIHRQREDGAVNFSLEMFARATYRTGWWGTKSVLMNPQCLDLRVGFLPKVGFGSWNNSGGPMTCAVPMLIDD</sequence>
<proteinExistence type="predicted"/>
<dbReference type="AlphaFoldDB" id="A0A6J5Y1T2"/>
<evidence type="ECO:0000256" key="3">
    <source>
        <dbReference type="SAM" id="Phobius"/>
    </source>
</evidence>
<reference evidence="5 6" key="2">
    <citation type="submission" date="2020-05" db="EMBL/GenBank/DDBJ databases">
        <authorList>
            <person name="Campoy J."/>
            <person name="Schneeberger K."/>
            <person name="Spophaly S."/>
        </authorList>
    </citation>
    <scope>NUCLEOTIDE SEQUENCE [LARGE SCALE GENOMIC DNA]</scope>
    <source>
        <strain evidence="5">PruArmRojPasFocal</strain>
    </source>
</reference>
<evidence type="ECO:0000256" key="2">
    <source>
        <dbReference type="ARBA" id="ARBA00023136"/>
    </source>
</evidence>
<keyword evidence="3" id="KW-0812">Transmembrane</keyword>
<protein>
    <submittedName>
        <fullName evidence="5">Uncharacterized protein</fullName>
    </submittedName>
</protein>
<evidence type="ECO:0000313" key="5">
    <source>
        <dbReference type="EMBL" id="CAB4317428.1"/>
    </source>
</evidence>
<dbReference type="Proteomes" id="UP000507222">
    <property type="component" value="Unassembled WGS sequence"/>
</dbReference>
<evidence type="ECO:0000313" key="6">
    <source>
        <dbReference type="Proteomes" id="UP000507222"/>
    </source>
</evidence>
<dbReference type="Proteomes" id="UP000507245">
    <property type="component" value="Unassembled WGS sequence"/>
</dbReference>
<accession>A0A6J5Y1T2</accession>
<feature type="transmembrane region" description="Helical" evidence="3">
    <location>
        <begin position="47"/>
        <end position="67"/>
    </location>
</feature>
<dbReference type="PANTHER" id="PTHR31234:SF55">
    <property type="entry name" value="LATE EMBRYOGENESIS ABUNDANT (LEA) HYDROXYPROLINE-RICH GLYCOPROTEIN FAMILY"/>
    <property type="match status" value="1"/>
</dbReference>
<evidence type="ECO:0000313" key="7">
    <source>
        <dbReference type="Proteomes" id="UP000507245"/>
    </source>
</evidence>
<evidence type="ECO:0000256" key="1">
    <source>
        <dbReference type="ARBA" id="ARBA00004370"/>
    </source>
</evidence>
<dbReference type="PANTHER" id="PTHR31234">
    <property type="entry name" value="LATE EMBRYOGENESIS ABUNDANT (LEA) HYDROXYPROLINE-RICH GLYCOPROTEIN FAMILY"/>
    <property type="match status" value="1"/>
</dbReference>
<comment type="subcellular location">
    <subcellularLocation>
        <location evidence="1">Membrane</location>
    </subcellularLocation>
</comment>
<gene>
    <name evidence="4" type="ORF">CURHAP_LOCUS44869</name>
    <name evidence="5" type="ORF">ORAREDHAP_LOCUS44206</name>
</gene>
<reference evidence="7" key="1">
    <citation type="journal article" date="2020" name="Genome Biol.">
        <title>Gamete binning: chromosome-level and haplotype-resolved genome assembly enabled by high-throughput single-cell sequencing of gamete genomes.</title>
        <authorList>
            <person name="Campoy J.A."/>
            <person name="Sun H."/>
            <person name="Goel M."/>
            <person name="Jiao W.-B."/>
            <person name="Folz-Donahue K."/>
            <person name="Wang N."/>
            <person name="Rubio M."/>
            <person name="Liu C."/>
            <person name="Kukat C."/>
            <person name="Ruiz D."/>
            <person name="Huettel B."/>
            <person name="Schneeberger K."/>
        </authorList>
    </citation>
    <scope>NUCLEOTIDE SEQUENCE [LARGE SCALE GENOMIC DNA]</scope>
    <source>
        <strain evidence="7">cv. Rojo Pasion</strain>
    </source>
</reference>
<dbReference type="InterPro" id="IPR044839">
    <property type="entry name" value="NDR1-like"/>
</dbReference>
<evidence type="ECO:0000313" key="4">
    <source>
        <dbReference type="EMBL" id="CAB4287055.1"/>
    </source>
</evidence>
<keyword evidence="3" id="KW-1133">Transmembrane helix</keyword>
<dbReference type="GO" id="GO:0005886">
    <property type="term" value="C:plasma membrane"/>
    <property type="evidence" value="ECO:0007669"/>
    <property type="project" value="TreeGrafter"/>
</dbReference>
<dbReference type="OrthoDB" id="1708017at2759"/>
<keyword evidence="7" id="KW-1185">Reference proteome</keyword>
<dbReference type="GO" id="GO:0098542">
    <property type="term" value="P:defense response to other organism"/>
    <property type="evidence" value="ECO:0007669"/>
    <property type="project" value="InterPro"/>
</dbReference>
<dbReference type="EMBL" id="CAEKKB010000007">
    <property type="protein sequence ID" value="CAB4317428.1"/>
    <property type="molecule type" value="Genomic_DNA"/>
</dbReference>
<organism evidence="5 7">
    <name type="scientific">Prunus armeniaca</name>
    <name type="common">Apricot</name>
    <name type="synonym">Armeniaca vulgaris</name>
    <dbReference type="NCBI Taxonomy" id="36596"/>
    <lineage>
        <taxon>Eukaryota</taxon>
        <taxon>Viridiplantae</taxon>
        <taxon>Streptophyta</taxon>
        <taxon>Embryophyta</taxon>
        <taxon>Tracheophyta</taxon>
        <taxon>Spermatophyta</taxon>
        <taxon>Magnoliopsida</taxon>
        <taxon>eudicotyledons</taxon>
        <taxon>Gunneridae</taxon>
        <taxon>Pentapetalae</taxon>
        <taxon>rosids</taxon>
        <taxon>fabids</taxon>
        <taxon>Rosales</taxon>
        <taxon>Rosaceae</taxon>
        <taxon>Amygdaloideae</taxon>
        <taxon>Amygdaleae</taxon>
        <taxon>Prunus</taxon>
    </lineage>
</organism>